<comment type="caution">
    <text evidence="1">The sequence shown here is derived from an EMBL/GenBank/DDBJ whole genome shotgun (WGS) entry which is preliminary data.</text>
</comment>
<proteinExistence type="predicted"/>
<dbReference type="AlphaFoldDB" id="A0A8J2Q255"/>
<gene>
    <name evidence="1" type="ORF">AFUS01_LOCUS40334</name>
</gene>
<feature type="non-terminal residue" evidence="1">
    <location>
        <position position="88"/>
    </location>
</feature>
<reference evidence="1" key="1">
    <citation type="submission" date="2021-06" db="EMBL/GenBank/DDBJ databases">
        <authorList>
            <person name="Hodson N. C."/>
            <person name="Mongue J. A."/>
            <person name="Jaron S. K."/>
        </authorList>
    </citation>
    <scope>NUCLEOTIDE SEQUENCE</scope>
</reference>
<dbReference type="EMBL" id="CAJVCH010556399">
    <property type="protein sequence ID" value="CAG7830536.1"/>
    <property type="molecule type" value="Genomic_DNA"/>
</dbReference>
<sequence>MNILSETMAEVLLFFPSHLLMGNISNQPRLTEIFTVNKECTFLTFWDVSGHHQNGQRIKMCLIWLSSIDSSYLVLGEPRKEMENMYSL</sequence>
<dbReference type="Proteomes" id="UP000708208">
    <property type="component" value="Unassembled WGS sequence"/>
</dbReference>
<keyword evidence="2" id="KW-1185">Reference proteome</keyword>
<evidence type="ECO:0000313" key="2">
    <source>
        <dbReference type="Proteomes" id="UP000708208"/>
    </source>
</evidence>
<protein>
    <submittedName>
        <fullName evidence="1">Uncharacterized protein</fullName>
    </submittedName>
</protein>
<name>A0A8J2Q255_9HEXA</name>
<organism evidence="1 2">
    <name type="scientific">Allacma fusca</name>
    <dbReference type="NCBI Taxonomy" id="39272"/>
    <lineage>
        <taxon>Eukaryota</taxon>
        <taxon>Metazoa</taxon>
        <taxon>Ecdysozoa</taxon>
        <taxon>Arthropoda</taxon>
        <taxon>Hexapoda</taxon>
        <taxon>Collembola</taxon>
        <taxon>Symphypleona</taxon>
        <taxon>Sminthuridae</taxon>
        <taxon>Allacma</taxon>
    </lineage>
</organism>
<evidence type="ECO:0000313" key="1">
    <source>
        <dbReference type="EMBL" id="CAG7830536.1"/>
    </source>
</evidence>
<accession>A0A8J2Q255</accession>